<dbReference type="Pfam" id="PF01323">
    <property type="entry name" value="DSBA"/>
    <property type="match status" value="1"/>
</dbReference>
<dbReference type="SUPFAM" id="SSF52833">
    <property type="entry name" value="Thioredoxin-like"/>
    <property type="match status" value="1"/>
</dbReference>
<organism evidence="3 4">
    <name type="scientific">Streptomyces malaysiensis</name>
    <dbReference type="NCBI Taxonomy" id="92644"/>
    <lineage>
        <taxon>Bacteria</taxon>
        <taxon>Bacillati</taxon>
        <taxon>Actinomycetota</taxon>
        <taxon>Actinomycetes</taxon>
        <taxon>Kitasatosporales</taxon>
        <taxon>Streptomycetaceae</taxon>
        <taxon>Streptomyces</taxon>
        <taxon>Streptomyces violaceusniger group</taxon>
    </lineage>
</organism>
<proteinExistence type="predicted"/>
<evidence type="ECO:0000313" key="3">
    <source>
        <dbReference type="EMBL" id="QPI59048.1"/>
    </source>
</evidence>
<feature type="region of interest" description="Disordered" evidence="1">
    <location>
        <begin position="1"/>
        <end position="20"/>
    </location>
</feature>
<dbReference type="EMBL" id="CP065050">
    <property type="protein sequence ID" value="QPI59048.1"/>
    <property type="molecule type" value="Genomic_DNA"/>
</dbReference>
<dbReference type="PANTHER" id="PTHR42943">
    <property type="entry name" value="GLUTATHIONE S-TRANSFERASE KAPPA"/>
    <property type="match status" value="1"/>
</dbReference>
<name>A0ABX6WD60_STRMQ</name>
<feature type="domain" description="DSBA-like thioredoxin" evidence="2">
    <location>
        <begin position="26"/>
        <end position="216"/>
    </location>
</feature>
<evidence type="ECO:0000313" key="4">
    <source>
        <dbReference type="Proteomes" id="UP000663421"/>
    </source>
</evidence>
<dbReference type="InterPro" id="IPR001853">
    <property type="entry name" value="DSBA-like_thioredoxin_dom"/>
</dbReference>
<dbReference type="InterPro" id="IPR051924">
    <property type="entry name" value="GST_Kappa/NadH"/>
</dbReference>
<reference evidence="3 4" key="1">
    <citation type="submission" date="2020-11" db="EMBL/GenBank/DDBJ databases">
        <title>Complete genome sequence unveiled secondary metabolic potentials in Streptomyces solisilvae HNM0141.</title>
        <authorList>
            <person name="Huang X."/>
        </authorList>
    </citation>
    <scope>NUCLEOTIDE SEQUENCE [LARGE SCALE GENOMIC DNA]</scope>
    <source>
        <strain evidence="3 4">HNM0141</strain>
    </source>
</reference>
<evidence type="ECO:0000259" key="2">
    <source>
        <dbReference type="Pfam" id="PF01323"/>
    </source>
</evidence>
<dbReference type="Proteomes" id="UP000663421">
    <property type="component" value="Chromosome"/>
</dbReference>
<dbReference type="Gene3D" id="3.40.30.10">
    <property type="entry name" value="Glutaredoxin"/>
    <property type="match status" value="1"/>
</dbReference>
<accession>A0ABX6WD60</accession>
<dbReference type="PANTHER" id="PTHR42943:SF2">
    <property type="entry name" value="GLUTATHIONE S-TRANSFERASE KAPPA 1"/>
    <property type="match status" value="1"/>
</dbReference>
<gene>
    <name evidence="3" type="ORF">I1A49_32800</name>
</gene>
<keyword evidence="4" id="KW-1185">Reference proteome</keyword>
<sequence length="253" mass="28696">MTGPSSTSTGRRSTTVPKPKKPPRWYFSLRSPYSWFAYLDLTERYPDVADGMDWIPFWEPDAVTQRMLDEADVELPIVAMSRAKNFYILQDLSRISKARGLKMTVPIDKDPNWEVSHLAYLAAQEEGHGRRFIELTYRARWQEGRDITRPETMGEIAVELGLPAERLANASDDPGLRKRGLDCLVQSYQDGLFGVPFFIYGREKFWGADRLTPFVAAFRGQPLEEVEKGWQHHDELPRFSAPGGDTGHAGGCG</sequence>
<evidence type="ECO:0000256" key="1">
    <source>
        <dbReference type="SAM" id="MobiDB-lite"/>
    </source>
</evidence>
<protein>
    <submittedName>
        <fullName evidence="3">DsbA family protein</fullName>
    </submittedName>
</protein>
<dbReference type="InterPro" id="IPR036249">
    <property type="entry name" value="Thioredoxin-like_sf"/>
</dbReference>
<feature type="compositionally biased region" description="Low complexity" evidence="1">
    <location>
        <begin position="1"/>
        <end position="15"/>
    </location>
</feature>